<sequence>MYWIFFVLKQMYITAMSRNWQIGDKFRCMIDDEWWIGHIINNSPASEHFPNSSFMCYDIGWSNGEQERMSPWDMEPTDPERMPEDESQSVPVLEHELISILYKSTPEDWPNSDRKSVTQRIVAGITTVMGLAIAEPFLVPVDINVYPSYAFVIEYPIDLSTIKARFENNFYRRLTSAQFDIRYLATNAEKFNKRHSIIVKRARIVTELCLRIVKNSSEYVDVPTIYHQLVDTYDSSDTEDEVEIFPSSSRNLRTLPNRSLKDANDWKIEVRSLVDALWDYYQQVVKKPMDLGTVRENLENDVYAVPQQFCSDMRLIFQNSRLYNTNKRSRIYVMTVRLSAIFEEHVKKIIYNWKMAKRRNGCRKSNHGSNSDGSISFSSSSSEDEALKLVTQIKEEVESEDSDDIPLKVLRSKTNTESDSTSQNSEQVVAKQKKGNADSEEEYRPSTEYGSRRKQVQYNPSSSEEEEEDMSSEEEDSEKCRGYSRKSNLRTRPVRRKVALYESSDSENSSSRSTRRKKRRRKDDSDSDSGSRSSRPHKKDRSFMSSVSSRGRVRKLTERAKAMFNKR</sequence>
<dbReference type="InterPro" id="IPR001487">
    <property type="entry name" value="Bromodomain"/>
</dbReference>
<keyword evidence="1 2" id="KW-0103">Bromodomain</keyword>
<dbReference type="GO" id="GO:0008360">
    <property type="term" value="P:regulation of cell shape"/>
    <property type="evidence" value="ECO:0007669"/>
    <property type="project" value="TreeGrafter"/>
</dbReference>
<dbReference type="GO" id="GO:0005634">
    <property type="term" value="C:nucleus"/>
    <property type="evidence" value="ECO:0007669"/>
    <property type="project" value="TreeGrafter"/>
</dbReference>
<feature type="region of interest" description="Disordered" evidence="3">
    <location>
        <begin position="361"/>
        <end position="381"/>
    </location>
</feature>
<dbReference type="CDD" id="cd05529">
    <property type="entry name" value="Bromo_WDR9_I_like"/>
    <property type="match status" value="1"/>
</dbReference>
<dbReference type="EMBL" id="JANEYF010003320">
    <property type="protein sequence ID" value="KAJ8937366.1"/>
    <property type="molecule type" value="Genomic_DNA"/>
</dbReference>
<dbReference type="Pfam" id="PF00439">
    <property type="entry name" value="Bromodomain"/>
    <property type="match status" value="2"/>
</dbReference>
<evidence type="ECO:0000313" key="5">
    <source>
        <dbReference type="EMBL" id="KAJ8937366.1"/>
    </source>
</evidence>
<proteinExistence type="predicted"/>
<comment type="caution">
    <text evidence="5">The sequence shown here is derived from an EMBL/GenBank/DDBJ whole genome shotgun (WGS) entry which is preliminary data.</text>
</comment>
<dbReference type="AlphaFoldDB" id="A0AAV8XEF7"/>
<dbReference type="InterPro" id="IPR036427">
    <property type="entry name" value="Bromodomain-like_sf"/>
</dbReference>
<dbReference type="Pfam" id="PF25313">
    <property type="entry name" value="BRWD_AD"/>
    <property type="match status" value="1"/>
</dbReference>
<evidence type="ECO:0000256" key="1">
    <source>
        <dbReference type="ARBA" id="ARBA00023117"/>
    </source>
</evidence>
<feature type="compositionally biased region" description="Polar residues" evidence="3">
    <location>
        <begin position="412"/>
        <end position="427"/>
    </location>
</feature>
<dbReference type="GO" id="GO:0006357">
    <property type="term" value="P:regulation of transcription by RNA polymerase II"/>
    <property type="evidence" value="ECO:0007669"/>
    <property type="project" value="TreeGrafter"/>
</dbReference>
<keyword evidence="6" id="KW-1185">Reference proteome</keyword>
<evidence type="ECO:0000256" key="2">
    <source>
        <dbReference type="PROSITE-ProRule" id="PRU00035"/>
    </source>
</evidence>
<dbReference type="PANTHER" id="PTHR16266">
    <property type="entry name" value="WD REPEAT DOMAIN 9"/>
    <property type="match status" value="1"/>
</dbReference>
<dbReference type="Gene3D" id="1.20.920.10">
    <property type="entry name" value="Bromodomain-like"/>
    <property type="match status" value="2"/>
</dbReference>
<feature type="compositionally biased region" description="Acidic residues" evidence="3">
    <location>
        <begin position="463"/>
        <end position="477"/>
    </location>
</feature>
<dbReference type="SMART" id="SM00297">
    <property type="entry name" value="BROMO"/>
    <property type="match status" value="2"/>
</dbReference>
<reference evidence="5" key="1">
    <citation type="journal article" date="2023" name="Insect Mol. Biol.">
        <title>Genome sequencing provides insights into the evolution of gene families encoding plant cell wall-degrading enzymes in longhorned beetles.</title>
        <authorList>
            <person name="Shin N.R."/>
            <person name="Okamura Y."/>
            <person name="Kirsch R."/>
            <person name="Pauchet Y."/>
        </authorList>
    </citation>
    <scope>NUCLEOTIDE SEQUENCE</scope>
    <source>
        <strain evidence="5">RBIC_L_NR</strain>
    </source>
</reference>
<evidence type="ECO:0000259" key="4">
    <source>
        <dbReference type="PROSITE" id="PS50014"/>
    </source>
</evidence>
<gene>
    <name evidence="5" type="ORF">NQ314_011912</name>
</gene>
<feature type="compositionally biased region" description="Low complexity" evidence="3">
    <location>
        <begin position="369"/>
        <end position="381"/>
    </location>
</feature>
<dbReference type="Proteomes" id="UP001162156">
    <property type="component" value="Unassembled WGS sequence"/>
</dbReference>
<name>A0AAV8XEF7_9CUCU</name>
<dbReference type="SUPFAM" id="SSF47370">
    <property type="entry name" value="Bromodomain"/>
    <property type="match status" value="2"/>
</dbReference>
<dbReference type="FunFam" id="1.20.920.10:FF:000044">
    <property type="entry name" value="Bromodomain and WD repeat domain-containing 1"/>
    <property type="match status" value="1"/>
</dbReference>
<dbReference type="InterPro" id="IPR052060">
    <property type="entry name" value="Bromo_WD_repeat"/>
</dbReference>
<dbReference type="InterPro" id="IPR057451">
    <property type="entry name" value="BRWD/PHIP_AD"/>
</dbReference>
<feature type="domain" description="Bromo" evidence="4">
    <location>
        <begin position="281"/>
        <end position="331"/>
    </location>
</feature>
<organism evidence="5 6">
    <name type="scientific">Rhamnusium bicolor</name>
    <dbReference type="NCBI Taxonomy" id="1586634"/>
    <lineage>
        <taxon>Eukaryota</taxon>
        <taxon>Metazoa</taxon>
        <taxon>Ecdysozoa</taxon>
        <taxon>Arthropoda</taxon>
        <taxon>Hexapoda</taxon>
        <taxon>Insecta</taxon>
        <taxon>Pterygota</taxon>
        <taxon>Neoptera</taxon>
        <taxon>Endopterygota</taxon>
        <taxon>Coleoptera</taxon>
        <taxon>Polyphaga</taxon>
        <taxon>Cucujiformia</taxon>
        <taxon>Chrysomeloidea</taxon>
        <taxon>Cerambycidae</taxon>
        <taxon>Lepturinae</taxon>
        <taxon>Rhagiini</taxon>
        <taxon>Rhamnusium</taxon>
    </lineage>
</organism>
<dbReference type="PANTHER" id="PTHR16266:SF17">
    <property type="entry name" value="BRWD3"/>
    <property type="match status" value="1"/>
</dbReference>
<feature type="domain" description="Bromo" evidence="4">
    <location>
        <begin position="129"/>
        <end position="199"/>
    </location>
</feature>
<dbReference type="PROSITE" id="PS50014">
    <property type="entry name" value="BROMODOMAIN_2"/>
    <property type="match status" value="2"/>
</dbReference>
<dbReference type="GO" id="GO:0007010">
    <property type="term" value="P:cytoskeleton organization"/>
    <property type="evidence" value="ECO:0007669"/>
    <property type="project" value="TreeGrafter"/>
</dbReference>
<protein>
    <recommendedName>
        <fullName evidence="4">Bromo domain-containing protein</fullName>
    </recommendedName>
</protein>
<evidence type="ECO:0000256" key="3">
    <source>
        <dbReference type="SAM" id="MobiDB-lite"/>
    </source>
</evidence>
<feature type="compositionally biased region" description="Basic residues" evidence="3">
    <location>
        <begin position="482"/>
        <end position="498"/>
    </location>
</feature>
<dbReference type="PRINTS" id="PR00503">
    <property type="entry name" value="BROMODOMAIN"/>
</dbReference>
<accession>A0AAV8XEF7</accession>
<feature type="region of interest" description="Disordered" evidence="3">
    <location>
        <begin position="393"/>
        <end position="567"/>
    </location>
</feature>
<evidence type="ECO:0000313" key="6">
    <source>
        <dbReference type="Proteomes" id="UP001162156"/>
    </source>
</evidence>